<dbReference type="OrthoDB" id="2514702at2"/>
<dbReference type="SMART" id="SM00387">
    <property type="entry name" value="HATPase_c"/>
    <property type="match status" value="1"/>
</dbReference>
<keyword evidence="4" id="KW-0808">Transferase</keyword>
<name>A0A6L6PU94_9BURK</name>
<dbReference type="GO" id="GO:0000155">
    <property type="term" value="F:phosphorelay sensor kinase activity"/>
    <property type="evidence" value="ECO:0007669"/>
    <property type="project" value="InterPro"/>
</dbReference>
<comment type="caution">
    <text evidence="4">The sequence shown here is derived from an EMBL/GenBank/DDBJ whole genome shotgun (WGS) entry which is preliminary data.</text>
</comment>
<keyword evidence="2" id="KW-1133">Transmembrane helix</keyword>
<dbReference type="InterPro" id="IPR010559">
    <property type="entry name" value="Sig_transdc_His_kin_internal"/>
</dbReference>
<dbReference type="Gene3D" id="3.30.565.10">
    <property type="entry name" value="Histidine kinase-like ATPase, C-terminal domain"/>
    <property type="match status" value="1"/>
</dbReference>
<dbReference type="Pfam" id="PF02518">
    <property type="entry name" value="HATPase_c"/>
    <property type="match status" value="1"/>
</dbReference>
<dbReference type="RefSeq" id="WP_155437077.1">
    <property type="nucleotide sequence ID" value="NZ_WNLA01000001.1"/>
</dbReference>
<dbReference type="EMBL" id="WNLA01000001">
    <property type="protein sequence ID" value="MTW00664.1"/>
    <property type="molecule type" value="Genomic_DNA"/>
</dbReference>
<keyword evidence="2" id="KW-0812">Transmembrane</keyword>
<feature type="transmembrane region" description="Helical" evidence="2">
    <location>
        <begin position="103"/>
        <end position="127"/>
    </location>
</feature>
<sequence>MLRASLPTWRQIAAVELYTVVLTWILATLTRQPFLECLRHLVPVSLAQLAAYTAATAWQPRWMPLSLARLIAVAVMAPFAALAMIALPRYGRAAAYLATAQGAGSVVMLTLIALVFGLLFTAVALYLQRKERERQAERERLALERDLLDARLRLLQAQIEPHFLFNTLANVLVLVESGSAQAAPVLRHLIAYLRAAMPRLTDADATLDTELQLVRAYLELMRMRMPDRLQFAVTVDPALHQLRFPAMALLTLVENAVKHGIDPSMAGGKIEVGGKNDGGNVALWVEDSGVGISESAAPGTGLANVKARLQACYGNSARLEMHEAEPQGLRVELHFTKEPACLQSQH</sequence>
<gene>
    <name evidence="4" type="ORF">GM668_01045</name>
</gene>
<evidence type="ECO:0000313" key="5">
    <source>
        <dbReference type="Proteomes" id="UP000484015"/>
    </source>
</evidence>
<dbReference type="InterPro" id="IPR003594">
    <property type="entry name" value="HATPase_dom"/>
</dbReference>
<keyword evidence="2" id="KW-0472">Membrane</keyword>
<feature type="transmembrane region" description="Helical" evidence="2">
    <location>
        <begin position="70"/>
        <end position="91"/>
    </location>
</feature>
<dbReference type="InterPro" id="IPR036890">
    <property type="entry name" value="HATPase_C_sf"/>
</dbReference>
<evidence type="ECO:0000256" key="1">
    <source>
        <dbReference type="SAM" id="Coils"/>
    </source>
</evidence>
<dbReference type="PANTHER" id="PTHR34220">
    <property type="entry name" value="SENSOR HISTIDINE KINASE YPDA"/>
    <property type="match status" value="1"/>
</dbReference>
<organism evidence="4 5">
    <name type="scientific">Pseudoduganella ginsengisoli</name>
    <dbReference type="NCBI Taxonomy" id="1462440"/>
    <lineage>
        <taxon>Bacteria</taxon>
        <taxon>Pseudomonadati</taxon>
        <taxon>Pseudomonadota</taxon>
        <taxon>Betaproteobacteria</taxon>
        <taxon>Burkholderiales</taxon>
        <taxon>Oxalobacteraceae</taxon>
        <taxon>Telluria group</taxon>
        <taxon>Pseudoduganella</taxon>
    </lineage>
</organism>
<feature type="domain" description="Histidine kinase/HSP90-like ATPase" evidence="3">
    <location>
        <begin position="244"/>
        <end position="339"/>
    </location>
</feature>
<protein>
    <submittedName>
        <fullName evidence="4">Sensor histidine kinase</fullName>
    </submittedName>
</protein>
<dbReference type="Proteomes" id="UP000484015">
    <property type="component" value="Unassembled WGS sequence"/>
</dbReference>
<evidence type="ECO:0000256" key="2">
    <source>
        <dbReference type="SAM" id="Phobius"/>
    </source>
</evidence>
<accession>A0A6L6PU94</accession>
<dbReference type="InterPro" id="IPR050640">
    <property type="entry name" value="Bact_2-comp_sensor_kinase"/>
</dbReference>
<dbReference type="SUPFAM" id="SSF55874">
    <property type="entry name" value="ATPase domain of HSP90 chaperone/DNA topoisomerase II/histidine kinase"/>
    <property type="match status" value="1"/>
</dbReference>
<evidence type="ECO:0000313" key="4">
    <source>
        <dbReference type="EMBL" id="MTW00664.1"/>
    </source>
</evidence>
<dbReference type="PANTHER" id="PTHR34220:SF9">
    <property type="entry name" value="SIGNAL TRANSDUCTION HISTIDINE KINASE INTERNAL REGION DOMAIN-CONTAINING PROTEIN"/>
    <property type="match status" value="1"/>
</dbReference>
<feature type="coiled-coil region" evidence="1">
    <location>
        <begin position="127"/>
        <end position="158"/>
    </location>
</feature>
<keyword evidence="5" id="KW-1185">Reference proteome</keyword>
<proteinExistence type="predicted"/>
<dbReference type="Pfam" id="PF06580">
    <property type="entry name" value="His_kinase"/>
    <property type="match status" value="1"/>
</dbReference>
<dbReference type="AlphaFoldDB" id="A0A6L6PU94"/>
<keyword evidence="1" id="KW-0175">Coiled coil</keyword>
<evidence type="ECO:0000259" key="3">
    <source>
        <dbReference type="SMART" id="SM00387"/>
    </source>
</evidence>
<reference evidence="4 5" key="1">
    <citation type="submission" date="2019-11" db="EMBL/GenBank/DDBJ databases">
        <title>Type strains purchased from KCTC, JCM and DSMZ.</title>
        <authorList>
            <person name="Lu H."/>
        </authorList>
    </citation>
    <scope>NUCLEOTIDE SEQUENCE [LARGE SCALE GENOMIC DNA]</scope>
    <source>
        <strain evidence="4 5">KCTC 42409</strain>
    </source>
</reference>
<keyword evidence="4" id="KW-0418">Kinase</keyword>
<dbReference type="GO" id="GO:0016020">
    <property type="term" value="C:membrane"/>
    <property type="evidence" value="ECO:0007669"/>
    <property type="project" value="InterPro"/>
</dbReference>